<dbReference type="InterPro" id="IPR029033">
    <property type="entry name" value="His_PPase_superfam"/>
</dbReference>
<sequence length="343" mass="38852">MMTEPAEAAGGLPMIETDEMDVETPTIDVPDAPSTPTPKPPTGPVPRSSPRTNRIELPTKTVYLMRHGISRHNHHNIKIRSPIYLDASLDTQGAHQALAVGMRFRNMVGSGHVNETKEKVLPIDLVCVSPLTRCLETAHHAWGFGCPMPPTETGAVEVEDEATRRKKMKHAKRHKINNPLPMMHPSSPPPFMCIEELREASGLYYPDMRRPRSQLQAAFPYVDFSMVETEEDELWRHDKRESLSELNRRISKFWQWLSTRPEKNIAIVTHGVWIEECLRRNVPKVLRGGRRVQPADVFTCKAVPHVREEGPIEMNTLFIRDSIYDAQLSEADPNERGVKIGGD</sequence>
<proteinExistence type="predicted"/>
<dbReference type="PANTHER" id="PTHR48100">
    <property type="entry name" value="BROAD-SPECIFICITY PHOSPHATASE YOR283W-RELATED"/>
    <property type="match status" value="1"/>
</dbReference>
<evidence type="ECO:0000313" key="2">
    <source>
        <dbReference type="EMBL" id="GMI05642.1"/>
    </source>
</evidence>
<evidence type="ECO:0008006" key="4">
    <source>
        <dbReference type="Google" id="ProtNLM"/>
    </source>
</evidence>
<dbReference type="PANTHER" id="PTHR48100:SF1">
    <property type="entry name" value="HISTIDINE PHOSPHATASE FAMILY PROTEIN-RELATED"/>
    <property type="match status" value="1"/>
</dbReference>
<dbReference type="SMART" id="SM00855">
    <property type="entry name" value="PGAM"/>
    <property type="match status" value="1"/>
</dbReference>
<dbReference type="InterPro" id="IPR050275">
    <property type="entry name" value="PGM_Phosphatase"/>
</dbReference>
<accession>A0A9W7C995</accession>
<keyword evidence="3" id="KW-1185">Reference proteome</keyword>
<dbReference type="SUPFAM" id="SSF53254">
    <property type="entry name" value="Phosphoglycerate mutase-like"/>
    <property type="match status" value="1"/>
</dbReference>
<feature type="region of interest" description="Disordered" evidence="1">
    <location>
        <begin position="1"/>
        <end position="55"/>
    </location>
</feature>
<evidence type="ECO:0000256" key="1">
    <source>
        <dbReference type="SAM" id="MobiDB-lite"/>
    </source>
</evidence>
<evidence type="ECO:0000313" key="3">
    <source>
        <dbReference type="Proteomes" id="UP001165082"/>
    </source>
</evidence>
<dbReference type="CDD" id="cd07067">
    <property type="entry name" value="HP_PGM_like"/>
    <property type="match status" value="1"/>
</dbReference>
<comment type="caution">
    <text evidence="2">The sequence shown here is derived from an EMBL/GenBank/DDBJ whole genome shotgun (WGS) entry which is preliminary data.</text>
</comment>
<dbReference type="InterPro" id="IPR013078">
    <property type="entry name" value="His_Pase_superF_clade-1"/>
</dbReference>
<dbReference type="EMBL" id="BRXZ01000122">
    <property type="protein sequence ID" value="GMI05642.1"/>
    <property type="molecule type" value="Genomic_DNA"/>
</dbReference>
<dbReference type="GO" id="GO:0016791">
    <property type="term" value="F:phosphatase activity"/>
    <property type="evidence" value="ECO:0007669"/>
    <property type="project" value="TreeGrafter"/>
</dbReference>
<protein>
    <recommendedName>
        <fullName evidence="4">Phosphoglycerate mutase-like protein</fullName>
    </recommendedName>
</protein>
<dbReference type="Gene3D" id="3.40.50.1240">
    <property type="entry name" value="Phosphoglycerate mutase-like"/>
    <property type="match status" value="1"/>
</dbReference>
<dbReference type="Pfam" id="PF00300">
    <property type="entry name" value="His_Phos_1"/>
    <property type="match status" value="2"/>
</dbReference>
<dbReference type="AlphaFoldDB" id="A0A9W7C995"/>
<organism evidence="2 3">
    <name type="scientific">Triparma retinervis</name>
    <dbReference type="NCBI Taxonomy" id="2557542"/>
    <lineage>
        <taxon>Eukaryota</taxon>
        <taxon>Sar</taxon>
        <taxon>Stramenopiles</taxon>
        <taxon>Ochrophyta</taxon>
        <taxon>Bolidophyceae</taxon>
        <taxon>Parmales</taxon>
        <taxon>Triparmaceae</taxon>
        <taxon>Triparma</taxon>
    </lineage>
</organism>
<reference evidence="2" key="1">
    <citation type="submission" date="2022-07" db="EMBL/GenBank/DDBJ databases">
        <title>Genome analysis of Parmales, a sister group of diatoms, reveals the evolutionary specialization of diatoms from phago-mixotrophs to photoautotrophs.</title>
        <authorList>
            <person name="Ban H."/>
            <person name="Sato S."/>
            <person name="Yoshikawa S."/>
            <person name="Kazumasa Y."/>
            <person name="Nakamura Y."/>
            <person name="Ichinomiya M."/>
            <person name="Saitoh K."/>
            <person name="Sato N."/>
            <person name="Blanc-Mathieu R."/>
            <person name="Endo H."/>
            <person name="Kuwata A."/>
            <person name="Ogata H."/>
        </authorList>
    </citation>
    <scope>NUCLEOTIDE SEQUENCE</scope>
</reference>
<dbReference type="GO" id="GO:0005737">
    <property type="term" value="C:cytoplasm"/>
    <property type="evidence" value="ECO:0007669"/>
    <property type="project" value="TreeGrafter"/>
</dbReference>
<gene>
    <name evidence="2" type="ORF">TrRE_jg7051</name>
</gene>
<dbReference type="OrthoDB" id="496981at2759"/>
<name>A0A9W7C995_9STRA</name>
<dbReference type="Proteomes" id="UP001165082">
    <property type="component" value="Unassembled WGS sequence"/>
</dbReference>
<feature type="compositionally biased region" description="Pro residues" evidence="1">
    <location>
        <begin position="33"/>
        <end position="44"/>
    </location>
</feature>